<comment type="cofactor">
    <cofactor evidence="1">
        <name>FAD</name>
        <dbReference type="ChEBI" id="CHEBI:57692"/>
    </cofactor>
</comment>
<evidence type="ECO:0000313" key="7">
    <source>
        <dbReference type="EMBL" id="VDG29850.1"/>
    </source>
</evidence>
<dbReference type="AlphaFoldDB" id="A0A660E9X2"/>
<dbReference type="EMBL" id="UYIG01000163">
    <property type="protein sequence ID" value="VDG29850.1"/>
    <property type="molecule type" value="Genomic_DNA"/>
</dbReference>
<dbReference type="Proteomes" id="UP000289996">
    <property type="component" value="Unassembled WGS sequence"/>
</dbReference>
<dbReference type="RefSeq" id="WP_130852252.1">
    <property type="nucleotide sequence ID" value="NZ_UYIG01000163.1"/>
</dbReference>
<keyword evidence="5" id="KW-0560">Oxidoreductase</keyword>
<evidence type="ECO:0000256" key="4">
    <source>
        <dbReference type="ARBA" id="ARBA00022827"/>
    </source>
</evidence>
<evidence type="ECO:0000256" key="3">
    <source>
        <dbReference type="ARBA" id="ARBA00022630"/>
    </source>
</evidence>
<dbReference type="PANTHER" id="PTHR42913">
    <property type="entry name" value="APOPTOSIS-INDUCING FACTOR 1"/>
    <property type="match status" value="1"/>
</dbReference>
<reference evidence="7 8" key="1">
    <citation type="submission" date="2018-11" db="EMBL/GenBank/DDBJ databases">
        <authorList>
            <person name="Wuyts S."/>
        </authorList>
    </citation>
    <scope>NUCLEOTIDE SEQUENCE [LARGE SCALE GENOMIC DNA]</scope>
    <source>
        <strain evidence="7">Lactobacillus mudanjiangensis AMBF249</strain>
    </source>
</reference>
<dbReference type="OrthoDB" id="9781621at2"/>
<evidence type="ECO:0000256" key="2">
    <source>
        <dbReference type="ARBA" id="ARBA00005272"/>
    </source>
</evidence>
<organism evidence="7 8">
    <name type="scientific">Lactiplantibacillus mudanjiangensis</name>
    <dbReference type="NCBI Taxonomy" id="1296538"/>
    <lineage>
        <taxon>Bacteria</taxon>
        <taxon>Bacillati</taxon>
        <taxon>Bacillota</taxon>
        <taxon>Bacilli</taxon>
        <taxon>Lactobacillales</taxon>
        <taxon>Lactobacillaceae</taxon>
        <taxon>Lactiplantibacillus</taxon>
    </lineage>
</organism>
<proteinExistence type="inferred from homology"/>
<dbReference type="Pfam" id="PF07992">
    <property type="entry name" value="Pyr_redox_2"/>
    <property type="match status" value="1"/>
</dbReference>
<feature type="domain" description="FAD/NAD(P)-binding" evidence="6">
    <location>
        <begin position="4"/>
        <end position="318"/>
    </location>
</feature>
<gene>
    <name evidence="7" type="ORF">MUDAN_MDHGFNIF_01379</name>
</gene>
<sequence length="400" mass="43886">MATILVLGGGYAGMRAVKFLQHDLPAEDEIILVDQTAQHTEKTNLHEVAAGTIDPSKITYHIPEIIHKRVTFLQATVTGIQVADQTATFTNHPDIHYDYVIIALGFQSETFGIPGVADNSLPLDDLDSAQAVYQHLESQFANYHKTKDHDDLKIAVCGAGFTGIELLGELTQSLPKLQAKYQTPAAKLVCFERMPSILPMFGQDLRDYAINFMAKHDVDMRLGAKITAIDPGAVLYEDAEGQPQSFSANSIIWTVGVSGSHVIADSQFEQRRNRVVVNDDLSLADHPEVFIVGDVAAVMDPSSNRPYPTTAQIALAAGEQAAKNIAHLRHQQSTTAFTYESMGTVASLSDRDGIGEIFHKPRQIHGYAASAMKKIITDRSLMESAHLSTLFKKGRFDLYH</sequence>
<dbReference type="PRINTS" id="PR00368">
    <property type="entry name" value="FADPNR"/>
</dbReference>
<protein>
    <submittedName>
        <fullName evidence="7">NADH dehydrogenase [Lactobacillus plantarum JDM1]</fullName>
    </submittedName>
</protein>
<dbReference type="InterPro" id="IPR023753">
    <property type="entry name" value="FAD/NAD-binding_dom"/>
</dbReference>
<dbReference type="Gene3D" id="3.50.50.100">
    <property type="match status" value="1"/>
</dbReference>
<dbReference type="SUPFAM" id="SSF51905">
    <property type="entry name" value="FAD/NAD(P)-binding domain"/>
    <property type="match status" value="2"/>
</dbReference>
<evidence type="ECO:0000313" key="8">
    <source>
        <dbReference type="Proteomes" id="UP000289996"/>
    </source>
</evidence>
<evidence type="ECO:0000256" key="1">
    <source>
        <dbReference type="ARBA" id="ARBA00001974"/>
    </source>
</evidence>
<dbReference type="InterPro" id="IPR036188">
    <property type="entry name" value="FAD/NAD-bd_sf"/>
</dbReference>
<evidence type="ECO:0000259" key="6">
    <source>
        <dbReference type="Pfam" id="PF07992"/>
    </source>
</evidence>
<evidence type="ECO:0000256" key="5">
    <source>
        <dbReference type="ARBA" id="ARBA00023002"/>
    </source>
</evidence>
<dbReference type="PANTHER" id="PTHR42913:SF3">
    <property type="entry name" value="64 KDA MITOCHONDRIAL NADH DEHYDROGENASE (EUROFUNG)"/>
    <property type="match status" value="1"/>
</dbReference>
<dbReference type="InterPro" id="IPR051169">
    <property type="entry name" value="NADH-Q_oxidoreductase"/>
</dbReference>
<dbReference type="GO" id="GO:0019646">
    <property type="term" value="P:aerobic electron transport chain"/>
    <property type="evidence" value="ECO:0007669"/>
    <property type="project" value="TreeGrafter"/>
</dbReference>
<keyword evidence="8" id="KW-1185">Reference proteome</keyword>
<keyword evidence="3" id="KW-0285">Flavoprotein</keyword>
<accession>A0A660E9X2</accession>
<name>A0A660E9X2_9LACO</name>
<keyword evidence="4" id="KW-0274">FAD</keyword>
<comment type="similarity">
    <text evidence="2">Belongs to the NADH dehydrogenase family.</text>
</comment>
<dbReference type="GO" id="GO:0003955">
    <property type="term" value="F:NAD(P)H dehydrogenase (quinone) activity"/>
    <property type="evidence" value="ECO:0007669"/>
    <property type="project" value="TreeGrafter"/>
</dbReference>